<feature type="domain" description="Peptidase M16 C-terminal" evidence="6">
    <location>
        <begin position="201"/>
        <end position="378"/>
    </location>
</feature>
<feature type="domain" description="Peptidase M16 N-terminal" evidence="5">
    <location>
        <begin position="501"/>
        <end position="639"/>
    </location>
</feature>
<evidence type="ECO:0000259" key="6">
    <source>
        <dbReference type="Pfam" id="PF05193"/>
    </source>
</evidence>
<dbReference type="GO" id="GO:0004222">
    <property type="term" value="F:metalloendopeptidase activity"/>
    <property type="evidence" value="ECO:0007669"/>
    <property type="project" value="InterPro"/>
</dbReference>
<gene>
    <name evidence="7" type="ordered locus">DaAHT2_1974</name>
</gene>
<feature type="domain" description="Peptidase M16 C-terminal" evidence="6">
    <location>
        <begin position="646"/>
        <end position="826"/>
    </location>
</feature>
<dbReference type="Pfam" id="PF00675">
    <property type="entry name" value="Peptidase_M16"/>
    <property type="match status" value="2"/>
</dbReference>
<comment type="cofactor">
    <cofactor evidence="1">
        <name>Zn(2+)</name>
        <dbReference type="ChEBI" id="CHEBI:29105"/>
    </cofactor>
</comment>
<dbReference type="PANTHER" id="PTHR11851:SF49">
    <property type="entry name" value="MITOCHONDRIAL-PROCESSING PEPTIDASE SUBUNIT ALPHA"/>
    <property type="match status" value="1"/>
</dbReference>
<dbReference type="OrthoDB" id="9811314at2"/>
<dbReference type="EMBL" id="CP001940">
    <property type="protein sequence ID" value="ADH86652.1"/>
    <property type="molecule type" value="Genomic_DNA"/>
</dbReference>
<reference evidence="8" key="1">
    <citation type="submission" date="2010-02" db="EMBL/GenBank/DDBJ databases">
        <title>Complete sequence of Desulfurivibrio alkaliphilus AHT2.</title>
        <authorList>
            <consortium name="US DOE Joint Genome Institute"/>
            <person name="Pitluck S."/>
            <person name="Chertkov O."/>
            <person name="Detter J.C."/>
            <person name="Han C."/>
            <person name="Tapia R."/>
            <person name="Larimer F."/>
            <person name="Land M."/>
            <person name="Hauser L."/>
            <person name="Kyrpides N."/>
            <person name="Mikhailova N."/>
            <person name="Sorokin D.Y."/>
            <person name="Muyzer G."/>
            <person name="Woyke T."/>
        </authorList>
    </citation>
    <scope>NUCLEOTIDE SEQUENCE [LARGE SCALE GENOMIC DNA]</scope>
    <source>
        <strain evidence="8">DSM 19089 / UNIQEM U267 / AHT2</strain>
    </source>
</reference>
<comment type="similarity">
    <text evidence="2 3">Belongs to the peptidase M16 family.</text>
</comment>
<evidence type="ECO:0000313" key="7">
    <source>
        <dbReference type="EMBL" id="ADH86652.1"/>
    </source>
</evidence>
<organism evidence="7 8">
    <name type="scientific">Desulfurivibrio alkaliphilus (strain DSM 19089 / UNIQEM U267 / AHT2)</name>
    <dbReference type="NCBI Taxonomy" id="589865"/>
    <lineage>
        <taxon>Bacteria</taxon>
        <taxon>Pseudomonadati</taxon>
        <taxon>Thermodesulfobacteriota</taxon>
        <taxon>Desulfobulbia</taxon>
        <taxon>Desulfobulbales</taxon>
        <taxon>Desulfobulbaceae</taxon>
        <taxon>Desulfurivibrio</taxon>
    </lineage>
</organism>
<dbReference type="InterPro" id="IPR011765">
    <property type="entry name" value="Pept_M16_N"/>
</dbReference>
<accession>D6Z527</accession>
<dbReference type="PANTHER" id="PTHR11851">
    <property type="entry name" value="METALLOPROTEASE"/>
    <property type="match status" value="1"/>
</dbReference>
<dbReference type="eggNOG" id="COG0612">
    <property type="taxonomic scope" value="Bacteria"/>
</dbReference>
<dbReference type="KEGG" id="dak:DaAHT2_1974"/>
<dbReference type="InterPro" id="IPR001431">
    <property type="entry name" value="Pept_M16_Zn_BS"/>
</dbReference>
<proteinExistence type="inferred from homology"/>
<evidence type="ECO:0000256" key="3">
    <source>
        <dbReference type="RuleBase" id="RU004447"/>
    </source>
</evidence>
<dbReference type="InterPro" id="IPR007863">
    <property type="entry name" value="Peptidase_M16_C"/>
</dbReference>
<dbReference type="Gene3D" id="3.30.830.10">
    <property type="entry name" value="Metalloenzyme, LuxS/M16 peptidase-like"/>
    <property type="match status" value="4"/>
</dbReference>
<dbReference type="InterPro" id="IPR011249">
    <property type="entry name" value="Metalloenz_LuxS/M16"/>
</dbReference>
<protein>
    <submittedName>
        <fullName evidence="7">Peptidase M16 domain protein</fullName>
    </submittedName>
</protein>
<feature type="domain" description="Peptidase M16 N-terminal" evidence="5">
    <location>
        <begin position="48"/>
        <end position="194"/>
    </location>
</feature>
<dbReference type="PROSITE" id="PS00143">
    <property type="entry name" value="INSULINASE"/>
    <property type="match status" value="1"/>
</dbReference>
<evidence type="ECO:0000256" key="4">
    <source>
        <dbReference type="SAM" id="MobiDB-lite"/>
    </source>
</evidence>
<sequence>MSPISRGTHLALFLLTGILALMMTPTDIHAEQIAPRLYKSQLENGLTVITRETPGTGVATVQLWVEAGSVYEQPHEAGITHFIEHMIFKGTPSRGPGEVAGAIEAVGGRVNAYTSFEHTVYHATLNARHWDTAMEVLADAVLNSLFDPEELEREKQVIFEEILMRRDRPELHLFQEMMANTFQVHPYRLPISGTEESVGAISREDILAYLERHYHPDNFTVVVVGDVRAAQVLDESRRLLGGLPRREAPGKRDLPQEPPQDDSRLFLEEQSINQTHLALAFPIPAFKHPDTAALNVLSQILGQGEASRLNERLRHELGKVYRIDTSMFSSRDPGIFRVGAVLDAEHSREVLAEIMAEILALQHAPVSDEELDRARRNLEADFVFNLERAEGMARVLGSFALLTGDPREHEYLERIRGVEAEDLMRVAASYLTPQKLTAGILAPEGSNIALERQELATILQQAATQAQKRHPAQAREAGLPPHTHRFLLDNGITLLVREQRDVPTVAVRAVFTGGLRGETPLTNGAFTFIGELLPRGAGDRDFRQLARTVADMAAEIDGFSGRNTFGLKGDFLARFFDQGLLIMRDIMLEPAFSPDETERVRAELLANLRRQEDSLTSVAFREFNRSLFQGHPYALNTLGAAGAIRSLTVTDLQDIYRQYARPDRLVLSVVGDIDAEGVKNQVEELFGGWAAPAADDPAVVETLLPPEPPARPVMVNLTRDREQVHIIIGFLGTTLTGPDRYALELLDQVLSGQSGRLFTELRDRRSLAYSLSSFSLLGTDTGSFGVYIGTSPERREEAIKELWSQLYRVRNEPISYAELERARNVLIGNYRLGLQTNGAQAMEMALNETYGLGLDFAGRYPRRLEATGAEEVLAAAQRYLQPERYVMVTIGGEGRSAEEIAPGAAPEDAKEAISASEDN</sequence>
<feature type="region of interest" description="Disordered" evidence="4">
    <location>
        <begin position="897"/>
        <end position="919"/>
    </location>
</feature>
<evidence type="ECO:0000313" key="8">
    <source>
        <dbReference type="Proteomes" id="UP000001508"/>
    </source>
</evidence>
<evidence type="ECO:0000256" key="1">
    <source>
        <dbReference type="ARBA" id="ARBA00001947"/>
    </source>
</evidence>
<dbReference type="GO" id="GO:0006508">
    <property type="term" value="P:proteolysis"/>
    <property type="evidence" value="ECO:0007669"/>
    <property type="project" value="InterPro"/>
</dbReference>
<dbReference type="Pfam" id="PF05193">
    <property type="entry name" value="Peptidase_M16_C"/>
    <property type="match status" value="2"/>
</dbReference>
<dbReference type="Proteomes" id="UP000001508">
    <property type="component" value="Chromosome"/>
</dbReference>
<dbReference type="InterPro" id="IPR050361">
    <property type="entry name" value="MPP/UQCRC_Complex"/>
</dbReference>
<evidence type="ECO:0000256" key="2">
    <source>
        <dbReference type="ARBA" id="ARBA00007261"/>
    </source>
</evidence>
<evidence type="ECO:0000259" key="5">
    <source>
        <dbReference type="Pfam" id="PF00675"/>
    </source>
</evidence>
<dbReference type="STRING" id="589865.DaAHT2_1974"/>
<dbReference type="InParanoid" id="D6Z527"/>
<name>D6Z527_DESAT</name>
<dbReference type="SUPFAM" id="SSF63411">
    <property type="entry name" value="LuxS/MPP-like metallohydrolase"/>
    <property type="match status" value="4"/>
</dbReference>
<dbReference type="HOGENOM" id="CLU_007487_1_0_7"/>
<dbReference type="GO" id="GO:0046872">
    <property type="term" value="F:metal ion binding"/>
    <property type="evidence" value="ECO:0007669"/>
    <property type="project" value="InterPro"/>
</dbReference>
<dbReference type="AlphaFoldDB" id="D6Z527"/>
<keyword evidence="8" id="KW-1185">Reference proteome</keyword>